<protein>
    <recommendedName>
        <fullName evidence="2">Translation initiation factor 1A</fullName>
        <shortName evidence="2">aIF-1A</shortName>
    </recommendedName>
</protein>
<feature type="domain" description="S1-like" evidence="5">
    <location>
        <begin position="32"/>
        <end position="106"/>
    </location>
</feature>
<evidence type="ECO:0000256" key="1">
    <source>
        <dbReference type="ARBA" id="ARBA00025502"/>
    </source>
</evidence>
<comment type="function">
    <text evidence="1 2">Seems to be required for maximal rate of protein biosynthesis. Enhances ribosome dissociation into subunits and stabilizes the binding of the initiator Met-tRNA(I) to 40 S ribosomal subunits.</text>
</comment>
<dbReference type="PANTHER" id="PTHR21668">
    <property type="entry name" value="EIF-1A"/>
    <property type="match status" value="1"/>
</dbReference>
<dbReference type="InterPro" id="IPR006196">
    <property type="entry name" value="RNA-binding_domain_S1_IF1"/>
</dbReference>
<sequence length="124" mass="14224">MTTPPITHTPPIAEGNPSVVIVPSDNPEAAPIRLRMPYRDQLEMFAVVTKLHGTDQMVAMCEDGKERKVRIPGKLKKKVWIREGDVIIVRLWDFQPMKADVVWRFLPLQTEKLKRMGLLRSLPI</sequence>
<comment type="similarity">
    <text evidence="2 4">Belongs to the eIF-1A family.</text>
</comment>
<dbReference type="CDD" id="cd05793">
    <property type="entry name" value="S1_IF1A"/>
    <property type="match status" value="1"/>
</dbReference>
<dbReference type="NCBIfam" id="NF003084">
    <property type="entry name" value="PRK04012.1-3"/>
    <property type="match status" value="1"/>
</dbReference>
<evidence type="ECO:0000313" key="6">
    <source>
        <dbReference type="EMBL" id="QQR92554.1"/>
    </source>
</evidence>
<dbReference type="NCBIfam" id="NF003085">
    <property type="entry name" value="PRK04012.1-5"/>
    <property type="match status" value="1"/>
</dbReference>
<dbReference type="HAMAP" id="MF_00216">
    <property type="entry name" value="aIF_1A"/>
    <property type="match status" value="1"/>
</dbReference>
<evidence type="ECO:0000256" key="4">
    <source>
        <dbReference type="RuleBase" id="RU004364"/>
    </source>
</evidence>
<evidence type="ECO:0000256" key="3">
    <source>
        <dbReference type="PROSITE-ProRule" id="PRU00181"/>
    </source>
</evidence>
<dbReference type="InterPro" id="IPR012340">
    <property type="entry name" value="NA-bd_OB-fold"/>
</dbReference>
<dbReference type="Pfam" id="PF01176">
    <property type="entry name" value="eIF-1a"/>
    <property type="match status" value="1"/>
</dbReference>
<keyword evidence="2 3" id="KW-0648">Protein biosynthesis</keyword>
<dbReference type="Gene3D" id="2.40.50.140">
    <property type="entry name" value="Nucleic acid-binding proteins"/>
    <property type="match status" value="1"/>
</dbReference>
<gene>
    <name evidence="6" type="primary">eif1A</name>
    <name evidence="2" type="synonym">eif1a</name>
    <name evidence="6" type="ORF">IPJ89_05410</name>
</gene>
<proteinExistence type="inferred from homology"/>
<dbReference type="AlphaFoldDB" id="A0A7T9I123"/>
<dbReference type="EMBL" id="CP064981">
    <property type="protein sequence ID" value="QQR92554.1"/>
    <property type="molecule type" value="Genomic_DNA"/>
</dbReference>
<dbReference type="InterPro" id="IPR001253">
    <property type="entry name" value="TIF_eIF-1A"/>
</dbReference>
<dbReference type="PROSITE" id="PS50832">
    <property type="entry name" value="S1_IF1_TYPE"/>
    <property type="match status" value="1"/>
</dbReference>
<evidence type="ECO:0000259" key="5">
    <source>
        <dbReference type="PROSITE" id="PS50832"/>
    </source>
</evidence>
<dbReference type="SMART" id="SM00652">
    <property type="entry name" value="eIF1a"/>
    <property type="match status" value="1"/>
</dbReference>
<dbReference type="Proteomes" id="UP000596004">
    <property type="component" value="Chromosome"/>
</dbReference>
<dbReference type="NCBIfam" id="TIGR00523">
    <property type="entry name" value="eIF-1A"/>
    <property type="match status" value="1"/>
</dbReference>
<keyword evidence="2 3" id="KW-0396">Initiation factor</keyword>
<dbReference type="SUPFAM" id="SSF50249">
    <property type="entry name" value="Nucleic acid-binding proteins"/>
    <property type="match status" value="1"/>
</dbReference>
<reference evidence="6" key="1">
    <citation type="submission" date="2020-11" db="EMBL/GenBank/DDBJ databases">
        <title>Connecting structure to function with the recovery of over 1000 high-quality activated sludge metagenome-assembled genomes encoding full-length rRNA genes using long-read sequencing.</title>
        <authorList>
            <person name="Singleton C.M."/>
            <person name="Petriglieri F."/>
            <person name="Kristensen J.M."/>
            <person name="Kirkegaard R.H."/>
            <person name="Michaelsen T.Y."/>
            <person name="Andersen M.H."/>
            <person name="Karst S.M."/>
            <person name="Dueholm M.S."/>
            <person name="Nielsen P.H."/>
            <person name="Albertsen M."/>
        </authorList>
    </citation>
    <scope>NUCLEOTIDE SEQUENCE</scope>
    <source>
        <strain evidence="6">Fred_18-Q3-R57-64_BAT3C.431</strain>
    </source>
</reference>
<dbReference type="GO" id="GO:0003743">
    <property type="term" value="F:translation initiation factor activity"/>
    <property type="evidence" value="ECO:0007669"/>
    <property type="project" value="UniProtKB-UniRule"/>
</dbReference>
<accession>A0A7T9I123</accession>
<organism evidence="6">
    <name type="scientific">Candidatus Iainarchaeum sp</name>
    <dbReference type="NCBI Taxonomy" id="3101447"/>
    <lineage>
        <taxon>Archaea</taxon>
        <taxon>Candidatus Iainarchaeota</taxon>
        <taxon>Candidatus Iainarchaeia</taxon>
        <taxon>Candidatus Iainarchaeales</taxon>
        <taxon>Candidatus Iainarchaeaceae</taxon>
        <taxon>Candidatus Iainarchaeum</taxon>
    </lineage>
</organism>
<evidence type="ECO:0000256" key="2">
    <source>
        <dbReference type="HAMAP-Rule" id="MF_00216"/>
    </source>
</evidence>
<name>A0A7T9I123_9ARCH</name>
<dbReference type="GO" id="GO:0003723">
    <property type="term" value="F:RNA binding"/>
    <property type="evidence" value="ECO:0007669"/>
    <property type="project" value="InterPro"/>
</dbReference>